<accession>A0A3E0L633</accession>
<dbReference type="Pfam" id="PF10040">
    <property type="entry name" value="CRISPR_Cas6"/>
    <property type="match status" value="1"/>
</dbReference>
<dbReference type="CDD" id="cd21141">
    <property type="entry name" value="Cas6_III-like"/>
    <property type="match status" value="1"/>
</dbReference>
<feature type="domain" description="CRISPR-associated protein Cas6 C-terminal" evidence="5">
    <location>
        <begin position="161"/>
        <end position="281"/>
    </location>
</feature>
<feature type="domain" description="CRISPR-associated protein Cas6-like N-terminal" evidence="6">
    <location>
        <begin position="29"/>
        <end position="83"/>
    </location>
</feature>
<evidence type="ECO:0000256" key="2">
    <source>
        <dbReference type="ARBA" id="ARBA00022759"/>
    </source>
</evidence>
<dbReference type="Gene3D" id="3.30.70.1890">
    <property type="match status" value="1"/>
</dbReference>
<protein>
    <submittedName>
        <fullName evidence="7">CRISPR-associated endoribonuclease Cas6</fullName>
    </submittedName>
</protein>
<evidence type="ECO:0000256" key="3">
    <source>
        <dbReference type="ARBA" id="ARBA00022801"/>
    </source>
</evidence>
<evidence type="ECO:0000313" key="8">
    <source>
        <dbReference type="Proteomes" id="UP000256873"/>
    </source>
</evidence>
<evidence type="ECO:0000256" key="4">
    <source>
        <dbReference type="ARBA" id="ARBA00023118"/>
    </source>
</evidence>
<dbReference type="GO" id="GO:0051607">
    <property type="term" value="P:defense response to virus"/>
    <property type="evidence" value="ECO:0007669"/>
    <property type="project" value="UniProtKB-KW"/>
</dbReference>
<keyword evidence="3" id="KW-0378">Hydrolase</keyword>
<proteinExistence type="predicted"/>
<dbReference type="GO" id="GO:0004519">
    <property type="term" value="F:endonuclease activity"/>
    <property type="evidence" value="ECO:0007669"/>
    <property type="project" value="UniProtKB-KW"/>
</dbReference>
<organism evidence="7 8">
    <name type="scientific">Microcystis flos-aquae TF09</name>
    <dbReference type="NCBI Taxonomy" id="2060473"/>
    <lineage>
        <taxon>Bacteria</taxon>
        <taxon>Bacillati</taxon>
        <taxon>Cyanobacteriota</taxon>
        <taxon>Cyanophyceae</taxon>
        <taxon>Oscillatoriophycideae</taxon>
        <taxon>Chroococcales</taxon>
        <taxon>Microcystaceae</taxon>
        <taxon>Microcystis</taxon>
    </lineage>
</organism>
<dbReference type="InterPro" id="IPR045648">
    <property type="entry name" value="CRISPR-assoc_Cas6-like_N"/>
</dbReference>
<dbReference type="Gene3D" id="3.30.70.1900">
    <property type="match status" value="1"/>
</dbReference>
<dbReference type="Proteomes" id="UP000256873">
    <property type="component" value="Unassembled WGS sequence"/>
</dbReference>
<keyword evidence="1" id="KW-0540">Nuclease</keyword>
<evidence type="ECO:0000259" key="5">
    <source>
        <dbReference type="Pfam" id="PF10040"/>
    </source>
</evidence>
<reference evidence="7 8" key="1">
    <citation type="submission" date="2017-10" db="EMBL/GenBank/DDBJ databases">
        <title>A large-scale comparative metagenomic study reveals the eutrophication-driven functional interactions in six Microcystis-epibionts communities.</title>
        <authorList>
            <person name="Li Q."/>
            <person name="Lin F."/>
        </authorList>
    </citation>
    <scope>NUCLEOTIDE SEQUENCE [LARGE SCALE GENOMIC DNA]</scope>
    <source>
        <strain evidence="7">TF09</strain>
    </source>
</reference>
<keyword evidence="2" id="KW-0255">Endonuclease</keyword>
<keyword evidence="4" id="KW-0051">Antiviral defense</keyword>
<evidence type="ECO:0000259" key="6">
    <source>
        <dbReference type="Pfam" id="PF19308"/>
    </source>
</evidence>
<dbReference type="EMBL" id="QQWC01000002">
    <property type="protein sequence ID" value="REJ42948.1"/>
    <property type="molecule type" value="Genomic_DNA"/>
</dbReference>
<name>A0A3E0L633_9CHRO</name>
<comment type="caution">
    <text evidence="7">The sequence shown here is derived from an EMBL/GenBank/DDBJ whole genome shotgun (WGS) entry which is preliminary data.</text>
</comment>
<dbReference type="InterPro" id="IPR045747">
    <property type="entry name" value="CRISPR-assoc_prot_Cas6_N_sf"/>
</dbReference>
<dbReference type="AlphaFoldDB" id="A0A3E0L633"/>
<dbReference type="InterPro" id="IPR010156">
    <property type="entry name" value="CRISPR-assoc_prot_Cas6"/>
</dbReference>
<dbReference type="NCBIfam" id="TIGR01877">
    <property type="entry name" value="cas_cas6"/>
    <property type="match status" value="1"/>
</dbReference>
<dbReference type="InterPro" id="IPR019267">
    <property type="entry name" value="CRISPR-assoc_Cas6_C"/>
</dbReference>
<evidence type="ECO:0000256" key="1">
    <source>
        <dbReference type="ARBA" id="ARBA00022722"/>
    </source>
</evidence>
<dbReference type="GO" id="GO:0016788">
    <property type="term" value="F:hydrolase activity, acting on ester bonds"/>
    <property type="evidence" value="ECO:0007669"/>
    <property type="project" value="InterPro"/>
</dbReference>
<evidence type="ECO:0000313" key="7">
    <source>
        <dbReference type="EMBL" id="REJ42948.1"/>
    </source>
</evidence>
<dbReference type="Pfam" id="PF19308">
    <property type="entry name" value="CRISPR_Cas6_N"/>
    <property type="match status" value="1"/>
</dbReference>
<gene>
    <name evidence="7" type="primary">cas6</name>
    <name evidence="7" type="ORF">DWQ54_08600</name>
</gene>
<sequence length="381" mass="43131">MTYSSRTRSLSSFATDLSWTDTAELVGLTFELTPRNAPLLSPDYSKGLHAWFLDQVRQTNPSLSQELHDEQTEKPFTLSRLEGEFSEVGQRLELHPNQIYRWSVTAISAHVIQWMKDWFSTFPETLDLRGAPLHFRSVAFCLPPTTYSQFFSAPLAKILPLSFLSPTSFRHRGHHFPLPVPRNLFHSYLRRWNIFSNRPFDQETFLDWIDEFVVITSLSLQSHKVPGGKKGAVTGFTGAISLSLPSILSSPEDFAQLYSALGHFAPYCGTGHKTTFGLGQTRLTRLVSGEKELFSTSGSVSLEEQLAQRIEQLTEIFLQHQKRTGGTRALQVCRTRATILARREFGDSLSAIATDLEMPYETVKTYAKLARRLFSINCNMV</sequence>